<reference evidence="3" key="4">
    <citation type="submission" date="2024-05" db="EMBL/GenBank/DDBJ databases">
        <authorList>
            <person name="Sun Q."/>
            <person name="Zhou Y."/>
        </authorList>
    </citation>
    <scope>NUCLEOTIDE SEQUENCE</scope>
    <source>
        <strain evidence="3">CGMCC 1.15931</strain>
    </source>
</reference>
<dbReference type="NCBIfam" id="NF038126">
    <property type="entry name" value="PEP_CTERM_FxDxF"/>
    <property type="match status" value="1"/>
</dbReference>
<dbReference type="RefSeq" id="WP_155473310.1">
    <property type="nucleotide sequence ID" value="NZ_BMKG01000026.1"/>
</dbReference>
<dbReference type="AlphaFoldDB" id="A0A6I3T5P1"/>
<evidence type="ECO:0000313" key="3">
    <source>
        <dbReference type="EMBL" id="GGC19446.1"/>
    </source>
</evidence>
<name>A0A6I3T5P1_9BURK</name>
<dbReference type="OrthoDB" id="8778965at2"/>
<proteinExistence type="predicted"/>
<evidence type="ECO:0000259" key="2">
    <source>
        <dbReference type="Pfam" id="PF07589"/>
    </source>
</evidence>
<feature type="signal peptide" evidence="1">
    <location>
        <begin position="1"/>
        <end position="20"/>
    </location>
</feature>
<protein>
    <submittedName>
        <fullName evidence="4">PEP-CTERM sorting domain-containing protein</fullName>
    </submittedName>
</protein>
<keyword evidence="6" id="KW-1185">Reference proteome</keyword>
<dbReference type="Pfam" id="PF07589">
    <property type="entry name" value="PEP-CTERM"/>
    <property type="match status" value="1"/>
</dbReference>
<dbReference type="Proteomes" id="UP000622638">
    <property type="component" value="Unassembled WGS sequence"/>
</dbReference>
<dbReference type="Proteomes" id="UP000430634">
    <property type="component" value="Unassembled WGS sequence"/>
</dbReference>
<dbReference type="EMBL" id="WNKZ01000126">
    <property type="protein sequence ID" value="MTV56066.1"/>
    <property type="molecule type" value="Genomic_DNA"/>
</dbReference>
<dbReference type="EMBL" id="BMKG01000026">
    <property type="protein sequence ID" value="GGC19446.1"/>
    <property type="molecule type" value="Genomic_DNA"/>
</dbReference>
<sequence>MKLKFAVAGLLAAASFSTFAADQSVQIIDGVGSFDSLIVGNDGVLSGGSDVLTFEGLSAGVYDIVLTISGQNLTFDAANTTLNGFKGEAYGSGKLKFFGLEATAAQSPFILNLAGVAGAKAIYSGELTVSAVPEPSTYGMMLGGLGIMAFLARRKAKQA</sequence>
<evidence type="ECO:0000313" key="6">
    <source>
        <dbReference type="Proteomes" id="UP000622638"/>
    </source>
</evidence>
<evidence type="ECO:0000313" key="5">
    <source>
        <dbReference type="Proteomes" id="UP000430634"/>
    </source>
</evidence>
<reference evidence="3" key="1">
    <citation type="journal article" date="2014" name="Int. J. Syst. Evol. Microbiol.">
        <title>Complete genome of a new Firmicutes species belonging to the dominant human colonic microbiota ('Ruminococcus bicirculans') reveals two chromosomes and a selective capacity to utilize plant glucans.</title>
        <authorList>
            <consortium name="NISC Comparative Sequencing Program"/>
            <person name="Wegmann U."/>
            <person name="Louis P."/>
            <person name="Goesmann A."/>
            <person name="Henrissat B."/>
            <person name="Duncan S.H."/>
            <person name="Flint H.J."/>
        </authorList>
    </citation>
    <scope>NUCLEOTIDE SEQUENCE</scope>
    <source>
        <strain evidence="3">CGMCC 1.15931</strain>
    </source>
</reference>
<feature type="chain" id="PRO_5026246852" evidence="1">
    <location>
        <begin position="21"/>
        <end position="159"/>
    </location>
</feature>
<evidence type="ECO:0000313" key="4">
    <source>
        <dbReference type="EMBL" id="MTV56066.1"/>
    </source>
</evidence>
<feature type="domain" description="Ice-binding protein C-terminal" evidence="2">
    <location>
        <begin position="131"/>
        <end position="155"/>
    </location>
</feature>
<gene>
    <name evidence="3" type="ORF">GCM10011572_46130</name>
    <name evidence="4" type="ORF">GM672_25395</name>
</gene>
<reference evidence="4 5" key="3">
    <citation type="submission" date="2019-11" db="EMBL/GenBank/DDBJ databases">
        <title>Type strains purchased from KCTC, JCM and DSMZ.</title>
        <authorList>
            <person name="Lu H."/>
        </authorList>
    </citation>
    <scope>NUCLEOTIDE SEQUENCE [LARGE SCALE GENOMIC DNA]</scope>
    <source>
        <strain evidence="4 5">KCTC 52429</strain>
    </source>
</reference>
<dbReference type="NCBIfam" id="TIGR02595">
    <property type="entry name" value="PEP_CTERM"/>
    <property type="match status" value="1"/>
</dbReference>
<keyword evidence="1" id="KW-0732">Signal</keyword>
<evidence type="ECO:0000256" key="1">
    <source>
        <dbReference type="SAM" id="SignalP"/>
    </source>
</evidence>
<accession>A0A6I3T5P1</accession>
<comment type="caution">
    <text evidence="4">The sequence shown here is derived from an EMBL/GenBank/DDBJ whole genome shotgun (WGS) entry which is preliminary data.</text>
</comment>
<dbReference type="InterPro" id="IPR013424">
    <property type="entry name" value="Ice-binding_C"/>
</dbReference>
<organism evidence="4 5">
    <name type="scientific">Pseudoduganella buxea</name>
    <dbReference type="NCBI Taxonomy" id="1949069"/>
    <lineage>
        <taxon>Bacteria</taxon>
        <taxon>Pseudomonadati</taxon>
        <taxon>Pseudomonadota</taxon>
        <taxon>Betaproteobacteria</taxon>
        <taxon>Burkholderiales</taxon>
        <taxon>Oxalobacteraceae</taxon>
        <taxon>Telluria group</taxon>
        <taxon>Pseudoduganella</taxon>
    </lineage>
</organism>
<reference evidence="6" key="2">
    <citation type="journal article" date="2019" name="Int. J. Syst. Evol. Microbiol.">
        <title>The Global Catalogue of Microorganisms (GCM) 10K type strain sequencing project: providing services to taxonomists for standard genome sequencing and annotation.</title>
        <authorList>
            <consortium name="The Broad Institute Genomics Platform"/>
            <consortium name="The Broad Institute Genome Sequencing Center for Infectious Disease"/>
            <person name="Wu L."/>
            <person name="Ma J."/>
        </authorList>
    </citation>
    <scope>NUCLEOTIDE SEQUENCE [LARGE SCALE GENOMIC DNA]</scope>
    <source>
        <strain evidence="6">CGMCC 1.15931</strain>
    </source>
</reference>